<gene>
    <name evidence="1" type="ordered locus">P9303_10141</name>
</gene>
<name>A2C8F3_PROM3</name>
<dbReference type="Proteomes" id="UP000002274">
    <property type="component" value="Chromosome"/>
</dbReference>
<dbReference type="AlphaFoldDB" id="A2C8F3"/>
<dbReference type="RefSeq" id="WP_011825667.1">
    <property type="nucleotide sequence ID" value="NC_008820.1"/>
</dbReference>
<protein>
    <submittedName>
        <fullName evidence="1">Uncharacterized protein</fullName>
    </submittedName>
</protein>
<organism evidence="1 2">
    <name type="scientific">Prochlorococcus marinus (strain MIT 9303)</name>
    <dbReference type="NCBI Taxonomy" id="59922"/>
    <lineage>
        <taxon>Bacteria</taxon>
        <taxon>Bacillati</taxon>
        <taxon>Cyanobacteriota</taxon>
        <taxon>Cyanophyceae</taxon>
        <taxon>Synechococcales</taxon>
        <taxon>Prochlorococcaceae</taxon>
        <taxon>Prochlorococcus</taxon>
    </lineage>
</organism>
<dbReference type="KEGG" id="pmf:P9303_10141"/>
<dbReference type="HOGENOM" id="CLU_2651529_0_0_3"/>
<reference evidence="1 2" key="1">
    <citation type="journal article" date="2007" name="PLoS Genet.">
        <title>Patterns and implications of gene gain and loss in the evolution of Prochlorococcus.</title>
        <authorList>
            <person name="Kettler G.C."/>
            <person name="Martiny A.C."/>
            <person name="Huang K."/>
            <person name="Zucker J."/>
            <person name="Coleman M.L."/>
            <person name="Rodrigue S."/>
            <person name="Chen F."/>
            <person name="Lapidus A."/>
            <person name="Ferriera S."/>
            <person name="Johnson J."/>
            <person name="Steglich C."/>
            <person name="Church G.M."/>
            <person name="Richardson P."/>
            <person name="Chisholm S.W."/>
        </authorList>
    </citation>
    <scope>NUCLEOTIDE SEQUENCE [LARGE SCALE GENOMIC DNA]</scope>
    <source>
        <strain evidence="1 2">MIT 9303</strain>
    </source>
</reference>
<sequence>MYNSQAKQNTSKKHIILKSPQSHFSRIGLDSFGFVDWLWLTPPSLLLLIGGGVDRRLDIFAKEKPCTYVQGLIEPI</sequence>
<evidence type="ECO:0000313" key="1">
    <source>
        <dbReference type="EMBL" id="ABM77763.1"/>
    </source>
</evidence>
<dbReference type="EMBL" id="CP000554">
    <property type="protein sequence ID" value="ABM77763.1"/>
    <property type="molecule type" value="Genomic_DNA"/>
</dbReference>
<proteinExistence type="predicted"/>
<evidence type="ECO:0000313" key="2">
    <source>
        <dbReference type="Proteomes" id="UP000002274"/>
    </source>
</evidence>
<accession>A2C8F3</accession>